<gene>
    <name evidence="1" type="ORF">B8W69_16005</name>
</gene>
<proteinExistence type="predicted"/>
<dbReference type="Proteomes" id="UP000242320">
    <property type="component" value="Unassembled WGS sequence"/>
</dbReference>
<dbReference type="EMBL" id="NCXM01000015">
    <property type="protein sequence ID" value="OSC26708.1"/>
    <property type="molecule type" value="Genomic_DNA"/>
</dbReference>
<dbReference type="AlphaFoldDB" id="A0A1X2KYA9"/>
<dbReference type="OrthoDB" id="4750196at2"/>
<protein>
    <submittedName>
        <fullName evidence="1">Uncharacterized protein</fullName>
    </submittedName>
</protein>
<comment type="caution">
    <text evidence="1">The sequence shown here is derived from an EMBL/GenBank/DDBJ whole genome shotgun (WGS) entry which is preliminary data.</text>
</comment>
<organism evidence="1 2">
    <name type="scientific">Mycolicibacterium vulneris</name>
    <dbReference type="NCBI Taxonomy" id="547163"/>
    <lineage>
        <taxon>Bacteria</taxon>
        <taxon>Bacillati</taxon>
        <taxon>Actinomycetota</taxon>
        <taxon>Actinomycetes</taxon>
        <taxon>Mycobacteriales</taxon>
        <taxon>Mycobacteriaceae</taxon>
        <taxon>Mycolicibacterium</taxon>
    </lineage>
</organism>
<evidence type="ECO:0000313" key="2">
    <source>
        <dbReference type="Proteomes" id="UP000242320"/>
    </source>
</evidence>
<name>A0A1X2KYA9_9MYCO</name>
<sequence length="126" mass="13529">MSWLLVAGIPALLMLAALGLGRLESELAPGALAVADVDEFLERAGGVDMHTLAAEGMPEALEYLHRRELAQLSEAPANGRSGGPRHAAPSFAVSFVDHEEMTLPTRIHGHSHVNPQFRAPRHANRV</sequence>
<evidence type="ECO:0000313" key="1">
    <source>
        <dbReference type="EMBL" id="OSC26708.1"/>
    </source>
</evidence>
<keyword evidence="2" id="KW-1185">Reference proteome</keyword>
<accession>A0A1X2KYA9</accession>
<reference evidence="1 2" key="1">
    <citation type="submission" date="2017-04" db="EMBL/GenBank/DDBJ databases">
        <title>The new phylogeny of genus Mycobacterium.</title>
        <authorList>
            <person name="Tortoli E."/>
            <person name="Trovato A."/>
            <person name="Cirillo D.M."/>
        </authorList>
    </citation>
    <scope>NUCLEOTIDE SEQUENCE [LARGE SCALE GENOMIC DNA]</scope>
    <source>
        <strain evidence="1 2">DSM 45247</strain>
    </source>
</reference>